<name>A0A845L7P3_9FIRM</name>
<protein>
    <submittedName>
        <fullName evidence="1">Uncharacterized protein</fullName>
    </submittedName>
</protein>
<keyword evidence="2" id="KW-1185">Reference proteome</keyword>
<dbReference type="RefSeq" id="WP_161259345.1">
    <property type="nucleotide sequence ID" value="NZ_WXEY01000019.1"/>
</dbReference>
<gene>
    <name evidence="1" type="ORF">GTO91_13985</name>
</gene>
<accession>A0A845L7P3</accession>
<reference evidence="1 2" key="1">
    <citation type="submission" date="2020-01" db="EMBL/GenBank/DDBJ databases">
        <title>Whole-genome sequence of Heliobacterium undosum DSM 13378.</title>
        <authorList>
            <person name="Kyndt J.A."/>
            <person name="Meyer T.E."/>
        </authorList>
    </citation>
    <scope>NUCLEOTIDE SEQUENCE [LARGE SCALE GENOMIC DNA]</scope>
    <source>
        <strain evidence="1 2">DSM 13378</strain>
    </source>
</reference>
<dbReference type="OrthoDB" id="2081842at2"/>
<evidence type="ECO:0000313" key="1">
    <source>
        <dbReference type="EMBL" id="MZP30824.1"/>
    </source>
</evidence>
<organism evidence="1 2">
    <name type="scientific">Heliomicrobium undosum</name>
    <dbReference type="NCBI Taxonomy" id="121734"/>
    <lineage>
        <taxon>Bacteria</taxon>
        <taxon>Bacillati</taxon>
        <taxon>Bacillota</taxon>
        <taxon>Clostridia</taxon>
        <taxon>Eubacteriales</taxon>
        <taxon>Heliobacteriaceae</taxon>
        <taxon>Heliomicrobium</taxon>
    </lineage>
</organism>
<evidence type="ECO:0000313" key="2">
    <source>
        <dbReference type="Proteomes" id="UP000463470"/>
    </source>
</evidence>
<dbReference type="Proteomes" id="UP000463470">
    <property type="component" value="Unassembled WGS sequence"/>
</dbReference>
<proteinExistence type="predicted"/>
<dbReference type="EMBL" id="WXEY01000019">
    <property type="protein sequence ID" value="MZP30824.1"/>
    <property type="molecule type" value="Genomic_DNA"/>
</dbReference>
<sequence>MALETTSTPTNRPCPIHPCSVHPSLSSRFSSHCLSLEACNRCDPQQCVVGLIRNMSEQAKFESRRNRVKMVSQGEMRSVSRHEAVELLALFLARCRHCGNGHKEECELNLARLGLEYALTSHGDLFGYQGDPVLFLLNLRKTDLALADEVMREYDRLRSVSDVR</sequence>
<dbReference type="AlphaFoldDB" id="A0A845L7P3"/>
<comment type="caution">
    <text evidence="1">The sequence shown here is derived from an EMBL/GenBank/DDBJ whole genome shotgun (WGS) entry which is preliminary data.</text>
</comment>